<dbReference type="Proteomes" id="UP001216253">
    <property type="component" value="Unassembled WGS sequence"/>
</dbReference>
<gene>
    <name evidence="1" type="ORF">PYV00_09135</name>
</gene>
<protein>
    <recommendedName>
        <fullName evidence="3">DUF3168 domain-containing protein</fullName>
    </recommendedName>
</protein>
<reference evidence="1 2" key="1">
    <citation type="submission" date="2023-03" db="EMBL/GenBank/DDBJ databases">
        <title>NovoSphingobium album sp. nov. isolated from polycyclic aromatic hydrocarbons- and heavy-metal polluted soil.</title>
        <authorList>
            <person name="Liu Z."/>
            <person name="Wang K."/>
        </authorList>
    </citation>
    <scope>NUCLEOTIDE SEQUENCE [LARGE SCALE GENOMIC DNA]</scope>
    <source>
        <strain evidence="1 2">H3SJ31-1</strain>
    </source>
</reference>
<keyword evidence="2" id="KW-1185">Reference proteome</keyword>
<dbReference type="EMBL" id="JARESE010000027">
    <property type="protein sequence ID" value="MDE8651883.1"/>
    <property type="molecule type" value="Genomic_DNA"/>
</dbReference>
<dbReference type="RefSeq" id="WP_275227965.1">
    <property type="nucleotide sequence ID" value="NZ_JARESE010000027.1"/>
</dbReference>
<evidence type="ECO:0008006" key="3">
    <source>
        <dbReference type="Google" id="ProtNLM"/>
    </source>
</evidence>
<organism evidence="1 2">
    <name type="scientific">Novosphingobium album</name>
    <name type="common">ex Liu et al. 2023</name>
    <dbReference type="NCBI Taxonomy" id="3031130"/>
    <lineage>
        <taxon>Bacteria</taxon>
        <taxon>Pseudomonadati</taxon>
        <taxon>Pseudomonadota</taxon>
        <taxon>Alphaproteobacteria</taxon>
        <taxon>Sphingomonadales</taxon>
        <taxon>Sphingomonadaceae</taxon>
        <taxon>Novosphingobium</taxon>
    </lineage>
</organism>
<proteinExistence type="predicted"/>
<sequence>MPMEEALVGRLQGAPDVALYAGVQYSWFGFNRGESGLRVALRLISAGEEWTHDGPDGLNEPRVRFDVEGEDAVQVMALARAIICEMHRPADVEGVIFHPAQLAADRTFDAEELGGGVARLRRQLEFLFFYEEK</sequence>
<name>A0ABT5WSA6_9SPHN</name>
<evidence type="ECO:0000313" key="2">
    <source>
        <dbReference type="Proteomes" id="UP001216253"/>
    </source>
</evidence>
<accession>A0ABT5WSA6</accession>
<comment type="caution">
    <text evidence="1">The sequence shown here is derived from an EMBL/GenBank/DDBJ whole genome shotgun (WGS) entry which is preliminary data.</text>
</comment>
<evidence type="ECO:0000313" key="1">
    <source>
        <dbReference type="EMBL" id="MDE8651883.1"/>
    </source>
</evidence>